<evidence type="ECO:0000313" key="5">
    <source>
        <dbReference type="EMBL" id="TCP68796.1"/>
    </source>
</evidence>
<dbReference type="EMBL" id="SLXV01000015">
    <property type="protein sequence ID" value="TCP68796.1"/>
    <property type="molecule type" value="Genomic_DNA"/>
</dbReference>
<dbReference type="Proteomes" id="UP000294746">
    <property type="component" value="Unassembled WGS sequence"/>
</dbReference>
<keyword evidence="6" id="KW-1185">Reference proteome</keyword>
<keyword evidence="3" id="KW-0804">Transcription</keyword>
<dbReference type="InterPro" id="IPR000524">
    <property type="entry name" value="Tscrpt_reg_HTH_GntR"/>
</dbReference>
<proteinExistence type="predicted"/>
<evidence type="ECO:0000256" key="2">
    <source>
        <dbReference type="ARBA" id="ARBA00023125"/>
    </source>
</evidence>
<organism evidence="5 6">
    <name type="scientific">Baia soyae</name>
    <dbReference type="NCBI Taxonomy" id="1544746"/>
    <lineage>
        <taxon>Bacteria</taxon>
        <taxon>Bacillati</taxon>
        <taxon>Bacillota</taxon>
        <taxon>Bacilli</taxon>
        <taxon>Bacillales</taxon>
        <taxon>Thermoactinomycetaceae</taxon>
        <taxon>Baia</taxon>
    </lineage>
</organism>
<dbReference type="PANTHER" id="PTHR38445">
    <property type="entry name" value="HTH-TYPE TRANSCRIPTIONAL REPRESSOR YTRA"/>
    <property type="match status" value="1"/>
</dbReference>
<evidence type="ECO:0000259" key="4">
    <source>
        <dbReference type="PROSITE" id="PS50949"/>
    </source>
</evidence>
<dbReference type="SMART" id="SM00345">
    <property type="entry name" value="HTH_GNTR"/>
    <property type="match status" value="1"/>
</dbReference>
<name>A0A4V2SY61_9BACL</name>
<dbReference type="InterPro" id="IPR036390">
    <property type="entry name" value="WH_DNA-bd_sf"/>
</dbReference>
<dbReference type="GO" id="GO:0003677">
    <property type="term" value="F:DNA binding"/>
    <property type="evidence" value="ECO:0007669"/>
    <property type="project" value="UniProtKB-KW"/>
</dbReference>
<dbReference type="PANTHER" id="PTHR38445:SF9">
    <property type="entry name" value="HTH-TYPE TRANSCRIPTIONAL REPRESSOR YTRA"/>
    <property type="match status" value="1"/>
</dbReference>
<keyword evidence="1" id="KW-0805">Transcription regulation</keyword>
<protein>
    <submittedName>
        <fullName evidence="5">GntR family transcriptional regulator</fullName>
    </submittedName>
</protein>
<dbReference type="CDD" id="cd07377">
    <property type="entry name" value="WHTH_GntR"/>
    <property type="match status" value="1"/>
</dbReference>
<reference evidence="5 6" key="1">
    <citation type="submission" date="2019-03" db="EMBL/GenBank/DDBJ databases">
        <title>Genomic Encyclopedia of Type Strains, Phase IV (KMG-IV): sequencing the most valuable type-strain genomes for metagenomic binning, comparative biology and taxonomic classification.</title>
        <authorList>
            <person name="Goeker M."/>
        </authorList>
    </citation>
    <scope>NUCLEOTIDE SEQUENCE [LARGE SCALE GENOMIC DNA]</scope>
    <source>
        <strain evidence="5 6">DSM 46831</strain>
    </source>
</reference>
<comment type="caution">
    <text evidence="5">The sequence shown here is derived from an EMBL/GenBank/DDBJ whole genome shotgun (WGS) entry which is preliminary data.</text>
</comment>
<dbReference type="Pfam" id="PF00392">
    <property type="entry name" value="GntR"/>
    <property type="match status" value="1"/>
</dbReference>
<accession>A0A4V2SY61</accession>
<dbReference type="RefSeq" id="WP_131848666.1">
    <property type="nucleotide sequence ID" value="NZ_SLXV01000015.1"/>
</dbReference>
<dbReference type="OrthoDB" id="362473at2"/>
<gene>
    <name evidence="5" type="ORF">EDD57_11536</name>
</gene>
<sequence>METRVVGSYRFILDFSQPIYEQLVQQFRQMLAKGEIELGSKLPSVRDFAVQMKINPSTVVRTYQELERDGLCEKRRGQGTFITSSASQVSELRKEIAEGALGSFVRTLQILGVTREEAQKMIAEVDWK</sequence>
<dbReference type="AlphaFoldDB" id="A0A4V2SY61"/>
<dbReference type="SUPFAM" id="SSF46785">
    <property type="entry name" value="Winged helix' DNA-binding domain"/>
    <property type="match status" value="1"/>
</dbReference>
<evidence type="ECO:0000256" key="1">
    <source>
        <dbReference type="ARBA" id="ARBA00023015"/>
    </source>
</evidence>
<evidence type="ECO:0000256" key="3">
    <source>
        <dbReference type="ARBA" id="ARBA00023163"/>
    </source>
</evidence>
<dbReference type="PROSITE" id="PS50949">
    <property type="entry name" value="HTH_GNTR"/>
    <property type="match status" value="1"/>
</dbReference>
<dbReference type="GO" id="GO:0003700">
    <property type="term" value="F:DNA-binding transcription factor activity"/>
    <property type="evidence" value="ECO:0007669"/>
    <property type="project" value="InterPro"/>
</dbReference>
<keyword evidence="2" id="KW-0238">DNA-binding</keyword>
<feature type="domain" description="HTH gntR-type" evidence="4">
    <location>
        <begin position="17"/>
        <end position="85"/>
    </location>
</feature>
<dbReference type="Gene3D" id="1.10.10.10">
    <property type="entry name" value="Winged helix-like DNA-binding domain superfamily/Winged helix DNA-binding domain"/>
    <property type="match status" value="1"/>
</dbReference>
<evidence type="ECO:0000313" key="6">
    <source>
        <dbReference type="Proteomes" id="UP000294746"/>
    </source>
</evidence>
<dbReference type="InterPro" id="IPR036388">
    <property type="entry name" value="WH-like_DNA-bd_sf"/>
</dbReference>